<sequence length="281" mass="30605">MGAGRQRSPVGPHGSDLAIVVGRVGNIDQAKAAVRDQVWRLLEREGAAPGGSYGKIPGFRGVEATAERLGELDLWKQARTIKANPDWAQLPARVRALQDGKLLYMAVPRMATLQPFYLLDPASLTVPPEQAAEKKGAAQIARRVGVEDMRPIDIVVCGSVAVNRSGARIGKGAGYSDLEVALLIEAGLVTDETVIVAPVHQLQVVDEEIPVAEHDFNVDLIVTPDEVIRCSRRRRPRGLIWEDLSAEKVAEIPALADHTSKRFGNRHSLDSESVSKRELRQ</sequence>
<dbReference type="OrthoDB" id="3242798at2"/>
<keyword evidence="2" id="KW-1185">Reference proteome</keyword>
<proteinExistence type="predicted"/>
<keyword evidence="1" id="KW-0436">Ligase</keyword>
<comment type="caution">
    <text evidence="1">The sequence shown here is derived from an EMBL/GenBank/DDBJ whole genome shotgun (WGS) entry which is preliminary data.</text>
</comment>
<dbReference type="GO" id="GO:0016874">
    <property type="term" value="F:ligase activity"/>
    <property type="evidence" value="ECO:0007669"/>
    <property type="project" value="UniProtKB-KW"/>
</dbReference>
<reference evidence="1 2" key="1">
    <citation type="submission" date="2019-05" db="EMBL/GenBank/DDBJ databases">
        <title>Draft genome sequence of Actinomadura sp. 14C53.</title>
        <authorList>
            <person name="Saricaoglu S."/>
            <person name="Isik K."/>
        </authorList>
    </citation>
    <scope>NUCLEOTIDE SEQUENCE [LARGE SCALE GENOMIC DNA]</scope>
    <source>
        <strain evidence="1 2">14C53</strain>
    </source>
</reference>
<dbReference type="Pfam" id="PF01812">
    <property type="entry name" value="5-FTHF_cyc-lig"/>
    <property type="match status" value="1"/>
</dbReference>
<name>A0A5C4JKT2_9ACTN</name>
<dbReference type="InterPro" id="IPR037171">
    <property type="entry name" value="NagB/RpiA_transferase-like"/>
</dbReference>
<dbReference type="PANTHER" id="PTHR13017">
    <property type="entry name" value="5-FORMYLTETRAHYDROFOLATE CYCLO-LIGASE-RELATED"/>
    <property type="match status" value="1"/>
</dbReference>
<organism evidence="1 2">
    <name type="scientific">Actinomadura soli</name>
    <dbReference type="NCBI Taxonomy" id="2508997"/>
    <lineage>
        <taxon>Bacteria</taxon>
        <taxon>Bacillati</taxon>
        <taxon>Actinomycetota</taxon>
        <taxon>Actinomycetes</taxon>
        <taxon>Streptosporangiales</taxon>
        <taxon>Thermomonosporaceae</taxon>
        <taxon>Actinomadura</taxon>
    </lineage>
</organism>
<gene>
    <name evidence="1" type="ORF">ETD83_00030</name>
</gene>
<dbReference type="InterPro" id="IPR024185">
    <property type="entry name" value="FTHF_cligase-like_sf"/>
</dbReference>
<accession>A0A5C4JKT2</accession>
<evidence type="ECO:0000313" key="2">
    <source>
        <dbReference type="Proteomes" id="UP000309174"/>
    </source>
</evidence>
<dbReference type="SUPFAM" id="SSF100950">
    <property type="entry name" value="NagB/RpiA/CoA transferase-like"/>
    <property type="match status" value="1"/>
</dbReference>
<dbReference type="EMBL" id="VCKW01000001">
    <property type="protein sequence ID" value="TMR07543.1"/>
    <property type="molecule type" value="Genomic_DNA"/>
</dbReference>
<dbReference type="InterPro" id="IPR002698">
    <property type="entry name" value="FTHF_cligase"/>
</dbReference>
<dbReference type="Proteomes" id="UP000309174">
    <property type="component" value="Unassembled WGS sequence"/>
</dbReference>
<dbReference type="PANTHER" id="PTHR13017:SF0">
    <property type="entry name" value="METHENYLTETRAHYDROFOLATE SYNTHASE DOMAIN-CONTAINING PROTEIN"/>
    <property type="match status" value="1"/>
</dbReference>
<protein>
    <submittedName>
        <fullName evidence="1">5-formyltetrahydrofolate cyclo-ligase</fullName>
    </submittedName>
</protein>
<dbReference type="Gene3D" id="3.40.50.10420">
    <property type="entry name" value="NagB/RpiA/CoA transferase-like"/>
    <property type="match status" value="1"/>
</dbReference>
<dbReference type="GO" id="GO:0005737">
    <property type="term" value="C:cytoplasm"/>
    <property type="evidence" value="ECO:0007669"/>
    <property type="project" value="TreeGrafter"/>
</dbReference>
<dbReference type="AlphaFoldDB" id="A0A5C4JKT2"/>
<evidence type="ECO:0000313" key="1">
    <source>
        <dbReference type="EMBL" id="TMR07543.1"/>
    </source>
</evidence>